<dbReference type="Proteomes" id="UP001610335">
    <property type="component" value="Unassembled WGS sequence"/>
</dbReference>
<comment type="caution">
    <text evidence="2">The sequence shown here is derived from an EMBL/GenBank/DDBJ whole genome shotgun (WGS) entry which is preliminary data.</text>
</comment>
<sequence>MQLDPWKLVVLAVATAVVVGRSQAQTESNQVNASIFNWGQARVNTIRDTVYLDGGSLWWRLGYDNGTVRLGSYFDIDESLVYYLNLSSSSNTATTNLTSLFGRIPNA</sequence>
<evidence type="ECO:0000313" key="3">
    <source>
        <dbReference type="Proteomes" id="UP001610335"/>
    </source>
</evidence>
<feature type="chain" id="PRO_5045163396" evidence="1">
    <location>
        <begin position="25"/>
        <end position="107"/>
    </location>
</feature>
<dbReference type="EMBL" id="JBFXLS010000057">
    <property type="protein sequence ID" value="KAL2822687.1"/>
    <property type="molecule type" value="Genomic_DNA"/>
</dbReference>
<reference evidence="2 3" key="1">
    <citation type="submission" date="2024-07" db="EMBL/GenBank/DDBJ databases">
        <title>Section-level genome sequencing and comparative genomics of Aspergillus sections Usti and Cavernicolus.</title>
        <authorList>
            <consortium name="Lawrence Berkeley National Laboratory"/>
            <person name="Nybo J.L."/>
            <person name="Vesth T.C."/>
            <person name="Theobald S."/>
            <person name="Frisvad J.C."/>
            <person name="Larsen T.O."/>
            <person name="Kjaerboelling I."/>
            <person name="Rothschild-Mancinelli K."/>
            <person name="Lyhne E.K."/>
            <person name="Kogle M.E."/>
            <person name="Barry K."/>
            <person name="Clum A."/>
            <person name="Na H."/>
            <person name="Ledsgaard L."/>
            <person name="Lin J."/>
            <person name="Lipzen A."/>
            <person name="Kuo A."/>
            <person name="Riley R."/>
            <person name="Mondo S."/>
            <person name="LaButti K."/>
            <person name="Haridas S."/>
            <person name="Pangalinan J."/>
            <person name="Salamov A.A."/>
            <person name="Simmons B.A."/>
            <person name="Magnuson J.K."/>
            <person name="Chen J."/>
            <person name="Drula E."/>
            <person name="Henrissat B."/>
            <person name="Wiebenga A."/>
            <person name="Lubbers R.J."/>
            <person name="Gomes A.C."/>
            <person name="Makela M.R."/>
            <person name="Stajich J."/>
            <person name="Grigoriev I.V."/>
            <person name="Mortensen U.H."/>
            <person name="De vries R.P."/>
            <person name="Baker S.E."/>
            <person name="Andersen M.R."/>
        </authorList>
    </citation>
    <scope>NUCLEOTIDE SEQUENCE [LARGE SCALE GENOMIC DNA]</scope>
    <source>
        <strain evidence="2 3">CBS 600.67</strain>
    </source>
</reference>
<evidence type="ECO:0000256" key="1">
    <source>
        <dbReference type="SAM" id="SignalP"/>
    </source>
</evidence>
<gene>
    <name evidence="2" type="ORF">BDW59DRAFT_163669</name>
</gene>
<protein>
    <submittedName>
        <fullName evidence="2">Uncharacterized protein</fullName>
    </submittedName>
</protein>
<organism evidence="2 3">
    <name type="scientific">Aspergillus cavernicola</name>
    <dbReference type="NCBI Taxonomy" id="176166"/>
    <lineage>
        <taxon>Eukaryota</taxon>
        <taxon>Fungi</taxon>
        <taxon>Dikarya</taxon>
        <taxon>Ascomycota</taxon>
        <taxon>Pezizomycotina</taxon>
        <taxon>Eurotiomycetes</taxon>
        <taxon>Eurotiomycetidae</taxon>
        <taxon>Eurotiales</taxon>
        <taxon>Aspergillaceae</taxon>
        <taxon>Aspergillus</taxon>
        <taxon>Aspergillus subgen. Nidulantes</taxon>
    </lineage>
</organism>
<keyword evidence="1" id="KW-0732">Signal</keyword>
<name>A0ABR4I6T9_9EURO</name>
<accession>A0ABR4I6T9</accession>
<evidence type="ECO:0000313" key="2">
    <source>
        <dbReference type="EMBL" id="KAL2822687.1"/>
    </source>
</evidence>
<keyword evidence="3" id="KW-1185">Reference proteome</keyword>
<feature type="signal peptide" evidence="1">
    <location>
        <begin position="1"/>
        <end position="24"/>
    </location>
</feature>
<proteinExistence type="predicted"/>